<evidence type="ECO:0000313" key="3">
    <source>
        <dbReference type="Proteomes" id="UP001556220"/>
    </source>
</evidence>
<feature type="transmembrane region" description="Helical" evidence="1">
    <location>
        <begin position="30"/>
        <end position="54"/>
    </location>
</feature>
<sequence>MIARCLAGVLLGFTLAAALPALLLGVLPDGGAWLIPLLILFFPLWTAFMAGAYAARSGTRAWLALGGANAAAFLALWLLPH</sequence>
<dbReference type="RefSeq" id="WP_367854192.1">
    <property type="nucleotide sequence ID" value="NZ_JBFOHK010000002.1"/>
</dbReference>
<evidence type="ECO:0000256" key="1">
    <source>
        <dbReference type="SAM" id="Phobius"/>
    </source>
</evidence>
<dbReference type="EMBL" id="JBFOHK010000002">
    <property type="protein sequence ID" value="MEW9572135.1"/>
    <property type="molecule type" value="Genomic_DNA"/>
</dbReference>
<evidence type="ECO:0000313" key="2">
    <source>
        <dbReference type="EMBL" id="MEW9572135.1"/>
    </source>
</evidence>
<feature type="transmembrane region" description="Helical" evidence="1">
    <location>
        <begin position="61"/>
        <end position="79"/>
    </location>
</feature>
<keyword evidence="3" id="KW-1185">Reference proteome</keyword>
<proteinExistence type="predicted"/>
<accession>A0ABV3QE75</accession>
<gene>
    <name evidence="2" type="ORF">ABQJ54_10240</name>
</gene>
<keyword evidence="1" id="KW-0812">Transmembrane</keyword>
<evidence type="ECO:0008006" key="4">
    <source>
        <dbReference type="Google" id="ProtNLM"/>
    </source>
</evidence>
<keyword evidence="1" id="KW-0472">Membrane</keyword>
<protein>
    <recommendedName>
        <fullName evidence="4">Apolipoprotein N-acyltransferase</fullName>
    </recommendedName>
</protein>
<name>A0ABV3QE75_9GAMM</name>
<reference evidence="2 3" key="1">
    <citation type="submission" date="2024-06" db="EMBL/GenBank/DDBJ databases">
        <authorList>
            <person name="Woo H."/>
        </authorList>
    </citation>
    <scope>NUCLEOTIDE SEQUENCE [LARGE SCALE GENOMIC DNA]</scope>
    <source>
        <strain evidence="2 3">Si-c</strain>
    </source>
</reference>
<keyword evidence="1" id="KW-1133">Transmembrane helix</keyword>
<dbReference type="Proteomes" id="UP001556220">
    <property type="component" value="Unassembled WGS sequence"/>
</dbReference>
<comment type="caution">
    <text evidence="2">The sequence shown here is derived from an EMBL/GenBank/DDBJ whole genome shotgun (WGS) entry which is preliminary data.</text>
</comment>
<organism evidence="2 3">
    <name type="scientific">Rhodanobacter lycopersici</name>
    <dbReference type="NCBI Taxonomy" id="3162487"/>
    <lineage>
        <taxon>Bacteria</taxon>
        <taxon>Pseudomonadati</taxon>
        <taxon>Pseudomonadota</taxon>
        <taxon>Gammaproteobacteria</taxon>
        <taxon>Lysobacterales</taxon>
        <taxon>Rhodanobacteraceae</taxon>
        <taxon>Rhodanobacter</taxon>
    </lineage>
</organism>